<accession>A0A1X7TZF0</accession>
<proteinExistence type="predicted"/>
<name>A0A1X7TZF0_AMPQE</name>
<dbReference type="AlphaFoldDB" id="A0A1X7TZF0"/>
<reference evidence="1" key="1">
    <citation type="submission" date="2017-05" db="UniProtKB">
        <authorList>
            <consortium name="EnsemblMetazoa"/>
        </authorList>
    </citation>
    <scope>IDENTIFICATION</scope>
</reference>
<dbReference type="STRING" id="400682.A0A1X7TZF0"/>
<protein>
    <recommendedName>
        <fullName evidence="2">Reverse transcriptase Ty1/copia-type domain-containing protein</fullName>
    </recommendedName>
</protein>
<evidence type="ECO:0000313" key="1">
    <source>
        <dbReference type="EnsemblMetazoa" id="Aqu2.1.20700_001"/>
    </source>
</evidence>
<dbReference type="InParanoid" id="A0A1X7TZF0"/>
<evidence type="ECO:0008006" key="2">
    <source>
        <dbReference type="Google" id="ProtNLM"/>
    </source>
</evidence>
<organism evidence="1">
    <name type="scientific">Amphimedon queenslandica</name>
    <name type="common">Sponge</name>
    <dbReference type="NCBI Taxonomy" id="400682"/>
    <lineage>
        <taxon>Eukaryota</taxon>
        <taxon>Metazoa</taxon>
        <taxon>Porifera</taxon>
        <taxon>Demospongiae</taxon>
        <taxon>Heteroscleromorpha</taxon>
        <taxon>Haplosclerida</taxon>
        <taxon>Niphatidae</taxon>
        <taxon>Amphimedon</taxon>
    </lineage>
</organism>
<dbReference type="CDD" id="cd09272">
    <property type="entry name" value="RNase_HI_RT_Ty1"/>
    <property type="match status" value="1"/>
</dbReference>
<dbReference type="EnsemblMetazoa" id="Aqu2.1.20700_001">
    <property type="protein sequence ID" value="Aqu2.1.20700_001"/>
    <property type="gene ID" value="Aqu2.1.20700"/>
</dbReference>
<sequence>MAKNPQYHGRTKHILMKHHYIREQVANKTIELKYCQTDKMTADIFTKGLNSTKFIQLRNQLGIKDTSTVCELGGVLCFANRLSICIYCGFGGWGVSVDLD</sequence>